<proteinExistence type="predicted"/>
<organism evidence="1">
    <name type="scientific">Tanacetum cinerariifolium</name>
    <name type="common">Dalmatian daisy</name>
    <name type="synonym">Chrysanthemum cinerariifolium</name>
    <dbReference type="NCBI Taxonomy" id="118510"/>
    <lineage>
        <taxon>Eukaryota</taxon>
        <taxon>Viridiplantae</taxon>
        <taxon>Streptophyta</taxon>
        <taxon>Embryophyta</taxon>
        <taxon>Tracheophyta</taxon>
        <taxon>Spermatophyta</taxon>
        <taxon>Magnoliopsida</taxon>
        <taxon>eudicotyledons</taxon>
        <taxon>Gunneridae</taxon>
        <taxon>Pentapetalae</taxon>
        <taxon>asterids</taxon>
        <taxon>campanulids</taxon>
        <taxon>Asterales</taxon>
        <taxon>Asteraceae</taxon>
        <taxon>Asteroideae</taxon>
        <taxon>Anthemideae</taxon>
        <taxon>Anthemidinae</taxon>
        <taxon>Tanacetum</taxon>
    </lineage>
</organism>
<dbReference type="EMBL" id="BKCJ011421811">
    <property type="protein sequence ID" value="GFD32200.1"/>
    <property type="molecule type" value="Genomic_DNA"/>
</dbReference>
<reference evidence="1" key="1">
    <citation type="journal article" date="2019" name="Sci. Rep.">
        <title>Draft genome of Tanacetum cinerariifolium, the natural source of mosquito coil.</title>
        <authorList>
            <person name="Yamashiro T."/>
            <person name="Shiraishi A."/>
            <person name="Satake H."/>
            <person name="Nakayama K."/>
        </authorList>
    </citation>
    <scope>NUCLEOTIDE SEQUENCE</scope>
</reference>
<protein>
    <submittedName>
        <fullName evidence="1">Uncharacterized protein</fullName>
    </submittedName>
</protein>
<name>A0A699VC72_TANCI</name>
<comment type="caution">
    <text evidence="1">The sequence shown here is derived from an EMBL/GenBank/DDBJ whole genome shotgun (WGS) entry which is preliminary data.</text>
</comment>
<gene>
    <name evidence="1" type="ORF">Tci_904169</name>
</gene>
<sequence>AFAPLGLVGAGTFGGNKNNQLLVLLEELHHAIDQAIVAAAVYGQRADGLHQPS</sequence>
<evidence type="ECO:0000313" key="1">
    <source>
        <dbReference type="EMBL" id="GFD32200.1"/>
    </source>
</evidence>
<feature type="non-terminal residue" evidence="1">
    <location>
        <position position="1"/>
    </location>
</feature>
<accession>A0A699VC72</accession>
<dbReference type="AlphaFoldDB" id="A0A699VC72"/>